<name>A0ABS2WDK3_9GAMM</name>
<keyword evidence="2" id="KW-1185">Reference proteome</keyword>
<evidence type="ECO:0000313" key="1">
    <source>
        <dbReference type="EMBL" id="MBN0989807.1"/>
    </source>
</evidence>
<dbReference type="Proteomes" id="UP000760472">
    <property type="component" value="Unassembled WGS sequence"/>
</dbReference>
<reference evidence="1 2" key="1">
    <citation type="submission" date="2021-02" db="EMBL/GenBank/DDBJ databases">
        <title>A novel species of genus Amphritea isolated from a fishpond in China.</title>
        <authorList>
            <person name="Lu H."/>
        </authorList>
    </citation>
    <scope>NUCLEOTIDE SEQUENCE [LARGE SCALE GENOMIC DNA]</scope>
    <source>
        <strain evidence="1 2">RP18W</strain>
    </source>
</reference>
<dbReference type="EMBL" id="JAFFZP010000054">
    <property type="protein sequence ID" value="MBN0989807.1"/>
    <property type="molecule type" value="Genomic_DNA"/>
</dbReference>
<dbReference type="Pfam" id="PF09523">
    <property type="entry name" value="DUF2390"/>
    <property type="match status" value="1"/>
</dbReference>
<protein>
    <submittedName>
        <fullName evidence="1">TIGR02444 family protein</fullName>
    </submittedName>
</protein>
<dbReference type="NCBIfam" id="TIGR02444">
    <property type="entry name" value="TIGR02444 family protein"/>
    <property type="match status" value="1"/>
</dbReference>
<dbReference type="RefSeq" id="WP_205214478.1">
    <property type="nucleotide sequence ID" value="NZ_JAFFZP010000054.1"/>
</dbReference>
<accession>A0ABS2WDK3</accession>
<dbReference type="InterPro" id="IPR012659">
    <property type="entry name" value="CHP02444"/>
</dbReference>
<proteinExistence type="predicted"/>
<comment type="caution">
    <text evidence="1">The sequence shown here is derived from an EMBL/GenBank/DDBJ whole genome shotgun (WGS) entry which is preliminary data.</text>
</comment>
<gene>
    <name evidence="1" type="ORF">JW498_20800</name>
</gene>
<sequence>MSENNAFWSYAVAIYSNPAIEQLCLRLQNRYQLSVNDLLFALWLAHLGRQLPETLDDAGVREWRIKMLEPLRLLRYQLRQSRRSTAEEECYQRLKKAELAAERVESGLLYDLRDRCPDVSGAAGDVNQLGYVNLCTAAGTDPVMTGDLQAHLQQLVEKAIGCGGN</sequence>
<organism evidence="1 2">
    <name type="scientific">Amphritea pacifica</name>
    <dbReference type="NCBI Taxonomy" id="2811233"/>
    <lineage>
        <taxon>Bacteria</taxon>
        <taxon>Pseudomonadati</taxon>
        <taxon>Pseudomonadota</taxon>
        <taxon>Gammaproteobacteria</taxon>
        <taxon>Oceanospirillales</taxon>
        <taxon>Oceanospirillaceae</taxon>
        <taxon>Amphritea</taxon>
    </lineage>
</organism>
<evidence type="ECO:0000313" key="2">
    <source>
        <dbReference type="Proteomes" id="UP000760472"/>
    </source>
</evidence>